<dbReference type="InterPro" id="IPR041525">
    <property type="entry name" value="N/Namide_PRibTrfase"/>
</dbReference>
<dbReference type="InterPro" id="IPR040727">
    <property type="entry name" value="NAPRTase_N"/>
</dbReference>
<comment type="catalytic activity">
    <reaction evidence="7 8">
        <text>5-phospho-alpha-D-ribose 1-diphosphate + nicotinate + ATP + H2O = nicotinate beta-D-ribonucleotide + ADP + phosphate + diphosphate</text>
        <dbReference type="Rhea" id="RHEA:36163"/>
        <dbReference type="ChEBI" id="CHEBI:15377"/>
        <dbReference type="ChEBI" id="CHEBI:30616"/>
        <dbReference type="ChEBI" id="CHEBI:32544"/>
        <dbReference type="ChEBI" id="CHEBI:33019"/>
        <dbReference type="ChEBI" id="CHEBI:43474"/>
        <dbReference type="ChEBI" id="CHEBI:57502"/>
        <dbReference type="ChEBI" id="CHEBI:58017"/>
        <dbReference type="ChEBI" id="CHEBI:456216"/>
        <dbReference type="EC" id="6.3.4.21"/>
    </reaction>
</comment>
<evidence type="ECO:0000259" key="11">
    <source>
        <dbReference type="Pfam" id="PF17767"/>
    </source>
</evidence>
<keyword evidence="4" id="KW-0597">Phosphoprotein</keyword>
<dbReference type="GO" id="GO:0034355">
    <property type="term" value="P:NAD+ biosynthetic process via the salvage pathway"/>
    <property type="evidence" value="ECO:0007669"/>
    <property type="project" value="TreeGrafter"/>
</dbReference>
<dbReference type="InterPro" id="IPR036068">
    <property type="entry name" value="Nicotinate_pribotase-like_C"/>
</dbReference>
<dbReference type="GO" id="GO:0004516">
    <property type="term" value="F:nicotinate phosphoribosyltransferase activity"/>
    <property type="evidence" value="ECO:0007669"/>
    <property type="project" value="UniProtKB-UniRule"/>
</dbReference>
<feature type="domain" description="Nicotinate phosphoribosyltransferase N-terminal" evidence="11">
    <location>
        <begin position="14"/>
        <end position="145"/>
    </location>
</feature>
<comment type="pathway">
    <text evidence="1 8">Cofactor biosynthesis; NAD(+) biosynthesis; nicotinate D-ribonucleotide from nicotinate: step 1/1.</text>
</comment>
<reference evidence="12 13" key="1">
    <citation type="submission" date="2019-02" db="EMBL/GenBank/DDBJ databases">
        <title>Genome sequencing of the rare red list fungi Antrodiella citrinella (Flaviporus citrinellus).</title>
        <authorList>
            <person name="Buettner E."/>
            <person name="Kellner H."/>
        </authorList>
    </citation>
    <scope>NUCLEOTIDE SEQUENCE [LARGE SCALE GENOMIC DNA]</scope>
    <source>
        <strain evidence="12 13">DSM 108506</strain>
    </source>
</reference>
<keyword evidence="6 8" id="KW-0662">Pyridine nucleotide biosynthesis</keyword>
<dbReference type="OrthoDB" id="193380at2759"/>
<evidence type="ECO:0000256" key="9">
    <source>
        <dbReference type="SAM" id="MobiDB-lite"/>
    </source>
</evidence>
<dbReference type="EC" id="6.3.4.21" evidence="3 8"/>
<dbReference type="PIRSF" id="PIRSF000484">
    <property type="entry name" value="NAPRT"/>
    <property type="match status" value="1"/>
</dbReference>
<evidence type="ECO:0000259" key="10">
    <source>
        <dbReference type="Pfam" id="PF04095"/>
    </source>
</evidence>
<evidence type="ECO:0000256" key="4">
    <source>
        <dbReference type="ARBA" id="ARBA00022553"/>
    </source>
</evidence>
<dbReference type="Proteomes" id="UP000308730">
    <property type="component" value="Unassembled WGS sequence"/>
</dbReference>
<dbReference type="AlphaFoldDB" id="A0A4S4MPM1"/>
<evidence type="ECO:0000313" key="12">
    <source>
        <dbReference type="EMBL" id="THH27001.1"/>
    </source>
</evidence>
<dbReference type="GO" id="GO:0005829">
    <property type="term" value="C:cytosol"/>
    <property type="evidence" value="ECO:0007669"/>
    <property type="project" value="TreeGrafter"/>
</dbReference>
<dbReference type="SUPFAM" id="SSF51690">
    <property type="entry name" value="Nicotinate/Quinolinate PRTase C-terminal domain-like"/>
    <property type="match status" value="1"/>
</dbReference>
<dbReference type="PANTHER" id="PTHR11098:SF1">
    <property type="entry name" value="NICOTINATE PHOSPHORIBOSYLTRANSFERASE"/>
    <property type="match status" value="1"/>
</dbReference>
<evidence type="ECO:0000313" key="13">
    <source>
        <dbReference type="Proteomes" id="UP000308730"/>
    </source>
</evidence>
<accession>A0A4S4MPM1</accession>
<name>A0A4S4MPM1_9APHY</name>
<sequence>MVHDTTSIMPRSILDTDLYKFTMQQAVLRHFSDVEAVYRFTHRDQDVYFTRECYDKFVEALTHFDELALRADEREWLAKACPYFSATYLDYLQSYRFKPAQIKVTFHPKRPSAPGPRELGKLEIEARGPWLETILWEVPVMATLSEIYFTTTDRDWSYDGQEEAAYEKTKRLLEAGCTFSEFGTRRRRSYHIQDLVVATMLRVAKDIPEAKGKVSGTSNVHFAMKYNVAPVGTIAHEWFMAVGALKGYEHANGLALDLWETVYPDVLLLALTDTFSTEVFFKDFVQDKERAQRWKGLRQDSGDPYTYAPRAKEVYASLGIDHRQKSIIFSDSVNLDKALKLVKQCREWSLIWGVGCAALFGIGTWLTNDFPSASRHGEKSRALNMVIKLAGVDGKHCVKISDELMKVRPSEMRAEGADADGGAQNTGDPETVNYVKKVFDIPEQLST</sequence>
<dbReference type="Pfam" id="PF17767">
    <property type="entry name" value="NAPRTase_N"/>
    <property type="match status" value="1"/>
</dbReference>
<dbReference type="Pfam" id="PF04095">
    <property type="entry name" value="NAPRTase"/>
    <property type="match status" value="1"/>
</dbReference>
<dbReference type="PANTHER" id="PTHR11098">
    <property type="entry name" value="NICOTINATE PHOSPHORIBOSYLTRANSFERASE"/>
    <property type="match status" value="1"/>
</dbReference>
<dbReference type="NCBIfam" id="NF003704">
    <property type="entry name" value="PRK05321.1"/>
    <property type="match status" value="1"/>
</dbReference>
<dbReference type="InterPro" id="IPR006406">
    <property type="entry name" value="Nic_PRibTrfase"/>
</dbReference>
<dbReference type="NCBIfam" id="TIGR01514">
    <property type="entry name" value="NAPRTase"/>
    <property type="match status" value="1"/>
</dbReference>
<comment type="similarity">
    <text evidence="2 8">Belongs to the NAPRTase family.</text>
</comment>
<keyword evidence="13" id="KW-1185">Reference proteome</keyword>
<feature type="domain" description="Nicotinate/nicotinamide phosphoribosyltransferase" evidence="10">
    <location>
        <begin position="178"/>
        <end position="443"/>
    </location>
</feature>
<dbReference type="SUPFAM" id="SSF54675">
    <property type="entry name" value="Nicotinate/Quinolinate PRTase N-terminal domain-like"/>
    <property type="match status" value="1"/>
</dbReference>
<evidence type="ECO:0000256" key="2">
    <source>
        <dbReference type="ARBA" id="ARBA00010897"/>
    </source>
</evidence>
<evidence type="ECO:0000256" key="5">
    <source>
        <dbReference type="ARBA" id="ARBA00022598"/>
    </source>
</evidence>
<feature type="region of interest" description="Disordered" evidence="9">
    <location>
        <begin position="411"/>
        <end position="430"/>
    </location>
</feature>
<dbReference type="UniPathway" id="UPA00253">
    <property type="reaction ID" value="UER00457"/>
</dbReference>
<evidence type="ECO:0000256" key="1">
    <source>
        <dbReference type="ARBA" id="ARBA00004952"/>
    </source>
</evidence>
<dbReference type="EMBL" id="SGPM01000289">
    <property type="protein sequence ID" value="THH27001.1"/>
    <property type="molecule type" value="Genomic_DNA"/>
</dbReference>
<keyword evidence="5 8" id="KW-0436">Ligase</keyword>
<dbReference type="Gene3D" id="3.20.140.10">
    <property type="entry name" value="nicotinate phosphoribosyltransferase"/>
    <property type="match status" value="1"/>
</dbReference>
<protein>
    <recommendedName>
        <fullName evidence="3 8">Nicotinate phosphoribosyltransferase</fullName>
        <ecNumber evidence="3 8">6.3.4.21</ecNumber>
    </recommendedName>
</protein>
<evidence type="ECO:0000256" key="8">
    <source>
        <dbReference type="RuleBase" id="RU003838"/>
    </source>
</evidence>
<comment type="caution">
    <text evidence="12">The sequence shown here is derived from an EMBL/GenBank/DDBJ whole genome shotgun (WGS) entry which is preliminary data.</text>
</comment>
<gene>
    <name evidence="12" type="ORF">EUX98_g7181</name>
</gene>
<evidence type="ECO:0000256" key="3">
    <source>
        <dbReference type="ARBA" id="ARBA00013236"/>
    </source>
</evidence>
<comment type="PTM">
    <text evidence="8">Transiently phosphorylated on a His residue during the reaction cycle. Phosphorylation strongly increases the affinity for substrates and increases the rate of nicotinate D-ribonucleotide production. Dephosphorylation regenerates the low-affinity form of the enzyme, leading to product release.</text>
</comment>
<proteinExistence type="inferred from homology"/>
<evidence type="ECO:0000256" key="7">
    <source>
        <dbReference type="ARBA" id="ARBA00048668"/>
    </source>
</evidence>
<comment type="function">
    <text evidence="8">Catalyzes the synthesis of beta-nicotinate D-ribonucleotide from nicotinate and 5-phospho-D-ribose 1-phosphate at the expense of ATP.</text>
</comment>
<evidence type="ECO:0000256" key="6">
    <source>
        <dbReference type="ARBA" id="ARBA00022642"/>
    </source>
</evidence>
<organism evidence="12 13">
    <name type="scientific">Antrodiella citrinella</name>
    <dbReference type="NCBI Taxonomy" id="2447956"/>
    <lineage>
        <taxon>Eukaryota</taxon>
        <taxon>Fungi</taxon>
        <taxon>Dikarya</taxon>
        <taxon>Basidiomycota</taxon>
        <taxon>Agaricomycotina</taxon>
        <taxon>Agaricomycetes</taxon>
        <taxon>Polyporales</taxon>
        <taxon>Steccherinaceae</taxon>
        <taxon>Antrodiella</taxon>
    </lineage>
</organism>
<dbReference type="InterPro" id="IPR007229">
    <property type="entry name" value="Nic_PRibTrfase-Fam"/>
</dbReference>